<evidence type="ECO:0000313" key="2">
    <source>
        <dbReference type="EMBL" id="ETK02105.1"/>
    </source>
</evidence>
<gene>
    <name evidence="2" type="ORF">N425_06150</name>
</gene>
<dbReference type="PATRIC" id="fig|1411148.3.peg.909"/>
<dbReference type="AlphaFoldDB" id="W2C4Q4"/>
<dbReference type="Proteomes" id="UP000018837">
    <property type="component" value="Unassembled WGS sequence"/>
</dbReference>
<organism evidence="2 3">
    <name type="scientific">Tannerella sp. oral taxon BU063 isolate Cell 2</name>
    <dbReference type="NCBI Taxonomy" id="1411148"/>
    <lineage>
        <taxon>Bacteria</taxon>
        <taxon>Pseudomonadati</taxon>
        <taxon>Bacteroidota</taxon>
        <taxon>Bacteroidia</taxon>
        <taxon>Bacteroidales</taxon>
        <taxon>Tannerellaceae</taxon>
        <taxon>Tannerella</taxon>
    </lineage>
</organism>
<evidence type="ECO:0000256" key="1">
    <source>
        <dbReference type="SAM" id="MobiDB-lite"/>
    </source>
</evidence>
<protein>
    <submittedName>
        <fullName evidence="2">Uncharacterized protein</fullName>
    </submittedName>
</protein>
<dbReference type="EMBL" id="AYUF01000409">
    <property type="protein sequence ID" value="ETK02105.1"/>
    <property type="molecule type" value="Genomic_DNA"/>
</dbReference>
<evidence type="ECO:0000313" key="3">
    <source>
        <dbReference type="Proteomes" id="UP000018837"/>
    </source>
</evidence>
<proteinExistence type="predicted"/>
<reference evidence="2 3" key="1">
    <citation type="submission" date="2013-11" db="EMBL/GenBank/DDBJ databases">
        <title>Single cell genomics of uncultured Tannerella BU063 (oral taxon 286).</title>
        <authorList>
            <person name="Beall C.J."/>
            <person name="Campbell A.G."/>
            <person name="Griffen A.L."/>
            <person name="Podar M."/>
            <person name="Leys E.J."/>
        </authorList>
    </citation>
    <scope>NUCLEOTIDE SEQUENCE [LARGE SCALE GENOMIC DNA]</scope>
    <source>
        <strain evidence="2">Cell 2</strain>
    </source>
</reference>
<sequence length="51" mass="5682">MGERGIKNDFFSGGKEGTFPGFVDGSMPPEDEASEIRDYYAIINKEDAFDM</sequence>
<comment type="caution">
    <text evidence="2">The sequence shown here is derived from an EMBL/GenBank/DDBJ whole genome shotgun (WGS) entry which is preliminary data.</text>
</comment>
<name>W2C4Q4_9BACT</name>
<accession>W2C4Q4</accession>
<feature type="region of interest" description="Disordered" evidence="1">
    <location>
        <begin position="1"/>
        <end position="30"/>
    </location>
</feature>